<comment type="caution">
    <text evidence="2">The sequence shown here is derived from an EMBL/GenBank/DDBJ whole genome shotgun (WGS) entry which is preliminary data.</text>
</comment>
<accession>A0AAE3RA64</accession>
<proteinExistence type="predicted"/>
<sequence>MKIRFICLVIVLLATGVSSVIYAQQPTRTMSHTKDPQHKVVVQFSSPDTLSQGALIKNLNNLLKGLPNAQVEVVFHGPGIDMMLTQSSKYANLLEDLSKKGVTLAVCENTLRSRKLDKTSILSFGQTVPSGVVEVILKQEQGWAYLKGGL</sequence>
<protein>
    <submittedName>
        <fullName evidence="2">DsrE family protein</fullName>
    </submittedName>
</protein>
<organism evidence="2 3">
    <name type="scientific">Xanthocytophaga agilis</name>
    <dbReference type="NCBI Taxonomy" id="3048010"/>
    <lineage>
        <taxon>Bacteria</taxon>
        <taxon>Pseudomonadati</taxon>
        <taxon>Bacteroidota</taxon>
        <taxon>Cytophagia</taxon>
        <taxon>Cytophagales</taxon>
        <taxon>Rhodocytophagaceae</taxon>
        <taxon>Xanthocytophaga</taxon>
    </lineage>
</organism>
<dbReference type="SUPFAM" id="SSF75169">
    <property type="entry name" value="DsrEFH-like"/>
    <property type="match status" value="1"/>
</dbReference>
<feature type="chain" id="PRO_5042154833" evidence="1">
    <location>
        <begin position="24"/>
        <end position="150"/>
    </location>
</feature>
<keyword evidence="3" id="KW-1185">Reference proteome</keyword>
<evidence type="ECO:0000256" key="1">
    <source>
        <dbReference type="SAM" id="SignalP"/>
    </source>
</evidence>
<name>A0AAE3RA64_9BACT</name>
<dbReference type="PANTHER" id="PTHR37691:SF1">
    <property type="entry name" value="BLR3518 PROTEIN"/>
    <property type="match status" value="1"/>
</dbReference>
<gene>
    <name evidence="2" type="ORF">QNI22_26380</name>
</gene>
<dbReference type="EMBL" id="JASJOU010000011">
    <property type="protein sequence ID" value="MDJ1504214.1"/>
    <property type="molecule type" value="Genomic_DNA"/>
</dbReference>
<dbReference type="RefSeq" id="WP_314515256.1">
    <property type="nucleotide sequence ID" value="NZ_JASJOU010000011.1"/>
</dbReference>
<dbReference type="AlphaFoldDB" id="A0AAE3RA64"/>
<evidence type="ECO:0000313" key="3">
    <source>
        <dbReference type="Proteomes" id="UP001232063"/>
    </source>
</evidence>
<dbReference type="InterPro" id="IPR003787">
    <property type="entry name" value="Sulphur_relay_DsrE/F-like"/>
</dbReference>
<dbReference type="PANTHER" id="PTHR37691">
    <property type="entry name" value="BLR3518 PROTEIN"/>
    <property type="match status" value="1"/>
</dbReference>
<dbReference type="Gene3D" id="3.40.1260.10">
    <property type="entry name" value="DsrEFH-like"/>
    <property type="match status" value="1"/>
</dbReference>
<reference evidence="2" key="1">
    <citation type="submission" date="2023-05" db="EMBL/GenBank/DDBJ databases">
        <authorList>
            <person name="Zhang X."/>
        </authorList>
    </citation>
    <scope>NUCLEOTIDE SEQUENCE</scope>
    <source>
        <strain evidence="2">BD1B2-1</strain>
    </source>
</reference>
<dbReference type="InterPro" id="IPR027396">
    <property type="entry name" value="DsrEFH-like"/>
</dbReference>
<feature type="signal peptide" evidence="1">
    <location>
        <begin position="1"/>
        <end position="23"/>
    </location>
</feature>
<keyword evidence="1" id="KW-0732">Signal</keyword>
<dbReference type="Pfam" id="PF02635">
    <property type="entry name" value="DsrE"/>
    <property type="match status" value="1"/>
</dbReference>
<dbReference type="Proteomes" id="UP001232063">
    <property type="component" value="Unassembled WGS sequence"/>
</dbReference>
<evidence type="ECO:0000313" key="2">
    <source>
        <dbReference type="EMBL" id="MDJ1504214.1"/>
    </source>
</evidence>